<proteinExistence type="predicted"/>
<accession>A0A1T5J5K1</accession>
<dbReference type="STRING" id="688867.SAMN05660236_0770"/>
<evidence type="ECO:0000313" key="2">
    <source>
        <dbReference type="EMBL" id="SKC46651.1"/>
    </source>
</evidence>
<feature type="chain" id="PRO_5013092241" description="Lipoprotein" evidence="1">
    <location>
        <begin position="25"/>
        <end position="42"/>
    </location>
</feature>
<dbReference type="EMBL" id="FUZU01000001">
    <property type="protein sequence ID" value="SKC46651.1"/>
    <property type="molecule type" value="Genomic_DNA"/>
</dbReference>
<keyword evidence="1" id="KW-0732">Signal</keyword>
<dbReference type="Proteomes" id="UP000190961">
    <property type="component" value="Unassembled WGS sequence"/>
</dbReference>
<organism evidence="2 3">
    <name type="scientific">Ohtaekwangia koreensis</name>
    <dbReference type="NCBI Taxonomy" id="688867"/>
    <lineage>
        <taxon>Bacteria</taxon>
        <taxon>Pseudomonadati</taxon>
        <taxon>Bacteroidota</taxon>
        <taxon>Cytophagia</taxon>
        <taxon>Cytophagales</taxon>
        <taxon>Fulvivirgaceae</taxon>
        <taxon>Ohtaekwangia</taxon>
    </lineage>
</organism>
<name>A0A1T5J5K1_9BACT</name>
<evidence type="ECO:0008006" key="4">
    <source>
        <dbReference type="Google" id="ProtNLM"/>
    </source>
</evidence>
<evidence type="ECO:0000313" key="3">
    <source>
        <dbReference type="Proteomes" id="UP000190961"/>
    </source>
</evidence>
<dbReference type="PROSITE" id="PS51257">
    <property type="entry name" value="PROKAR_LIPOPROTEIN"/>
    <property type="match status" value="1"/>
</dbReference>
<keyword evidence="3" id="KW-1185">Reference proteome</keyword>
<feature type="signal peptide" evidence="1">
    <location>
        <begin position="1"/>
        <end position="24"/>
    </location>
</feature>
<sequence length="42" mass="4608">MRTVIGLILFVLVTLSACSSYTCATYVKHTPKTNSTCKEVKV</sequence>
<dbReference type="AlphaFoldDB" id="A0A1T5J5K1"/>
<evidence type="ECO:0000256" key="1">
    <source>
        <dbReference type="SAM" id="SignalP"/>
    </source>
</evidence>
<protein>
    <recommendedName>
        <fullName evidence="4">Lipoprotein</fullName>
    </recommendedName>
</protein>
<gene>
    <name evidence="2" type="ORF">SAMN05660236_0770</name>
</gene>
<reference evidence="2 3" key="1">
    <citation type="submission" date="2017-02" db="EMBL/GenBank/DDBJ databases">
        <authorList>
            <person name="Peterson S.W."/>
        </authorList>
    </citation>
    <scope>NUCLEOTIDE SEQUENCE [LARGE SCALE GENOMIC DNA]</scope>
    <source>
        <strain evidence="2 3">DSM 25262</strain>
    </source>
</reference>